<dbReference type="GeneID" id="36340672"/>
<evidence type="ECO:0000313" key="3">
    <source>
        <dbReference type="Proteomes" id="UP000019149"/>
    </source>
</evidence>
<proteinExistence type="predicted"/>
<dbReference type="Proteomes" id="UP000019149">
    <property type="component" value="Unassembled WGS sequence"/>
</dbReference>
<evidence type="ECO:0000313" key="2">
    <source>
        <dbReference type="EMBL" id="EUB60247.1"/>
    </source>
</evidence>
<comment type="caution">
    <text evidence="2">The sequence shown here is derived from an EMBL/GenBank/DDBJ whole genome shotgun (WGS) entry which is preliminary data.</text>
</comment>
<protein>
    <submittedName>
        <fullName evidence="2">Uncharacterized protein</fullName>
    </submittedName>
</protein>
<name>W6UPP4_ECHGR</name>
<reference evidence="2 3" key="1">
    <citation type="journal article" date="2013" name="Nat. Genet.">
        <title>The genome of the hydatid tapeworm Echinococcus granulosus.</title>
        <authorList>
            <person name="Zheng H."/>
            <person name="Zhang W."/>
            <person name="Zhang L."/>
            <person name="Zhang Z."/>
            <person name="Li J."/>
            <person name="Lu G."/>
            <person name="Zhu Y."/>
            <person name="Wang Y."/>
            <person name="Huang Y."/>
            <person name="Liu J."/>
            <person name="Kang H."/>
            <person name="Chen J."/>
            <person name="Wang L."/>
            <person name="Chen A."/>
            <person name="Yu S."/>
            <person name="Gao Z."/>
            <person name="Jin L."/>
            <person name="Gu W."/>
            <person name="Wang Z."/>
            <person name="Zhao L."/>
            <person name="Shi B."/>
            <person name="Wen H."/>
            <person name="Lin R."/>
            <person name="Jones M.K."/>
            <person name="Brejova B."/>
            <person name="Vinar T."/>
            <person name="Zhao G."/>
            <person name="McManus D.P."/>
            <person name="Chen Z."/>
            <person name="Zhou Y."/>
            <person name="Wang S."/>
        </authorList>
    </citation>
    <scope>NUCLEOTIDE SEQUENCE [LARGE SCALE GENOMIC DNA]</scope>
</reference>
<dbReference type="AlphaFoldDB" id="W6UPP4"/>
<dbReference type="KEGG" id="egl:EGR_04957"/>
<accession>W6UPP4</accession>
<dbReference type="RefSeq" id="XP_024351443.1">
    <property type="nucleotide sequence ID" value="XM_024494206.1"/>
</dbReference>
<dbReference type="EMBL" id="APAU02000033">
    <property type="protein sequence ID" value="EUB60247.1"/>
    <property type="molecule type" value="Genomic_DNA"/>
</dbReference>
<gene>
    <name evidence="2" type="ORF">EGR_04957</name>
</gene>
<sequence>MLFHLRVYIQICELGKKLENSYDGQEIQLAYVIFMPKLNCPLSYALCDCVSSHLLHETQDSFNLWHLTLHQENAKEVRLPFHPEIRFFTWLGSTMRNARSILLISILSLIKSQSCTTIEDLDFIIHMRSSTRVVLFSAKVTSTYAKYASTFKFFHYFSCMSKSFCDINIRSKKATHLEEQPKRHSLKKGNENKAETINHSHGHGRLDCILQLLTSITPYGHVNGFIELKALSFPSSYKKNFSSLFSS</sequence>
<keyword evidence="3" id="KW-1185">Reference proteome</keyword>
<dbReference type="CTD" id="36340672"/>
<organism evidence="2 3">
    <name type="scientific">Echinococcus granulosus</name>
    <name type="common">Hydatid tapeworm</name>
    <dbReference type="NCBI Taxonomy" id="6210"/>
    <lineage>
        <taxon>Eukaryota</taxon>
        <taxon>Metazoa</taxon>
        <taxon>Spiralia</taxon>
        <taxon>Lophotrochozoa</taxon>
        <taxon>Platyhelminthes</taxon>
        <taxon>Cestoda</taxon>
        <taxon>Eucestoda</taxon>
        <taxon>Cyclophyllidea</taxon>
        <taxon>Taeniidae</taxon>
        <taxon>Echinococcus</taxon>
        <taxon>Echinococcus granulosus group</taxon>
    </lineage>
</organism>
<evidence type="ECO:0000256" key="1">
    <source>
        <dbReference type="SAM" id="MobiDB-lite"/>
    </source>
</evidence>
<feature type="region of interest" description="Disordered" evidence="1">
    <location>
        <begin position="178"/>
        <end position="197"/>
    </location>
</feature>